<accession>A0A195B8A7</accession>
<organism evidence="2 3">
    <name type="scientific">Atta colombica</name>
    <dbReference type="NCBI Taxonomy" id="520822"/>
    <lineage>
        <taxon>Eukaryota</taxon>
        <taxon>Metazoa</taxon>
        <taxon>Ecdysozoa</taxon>
        <taxon>Arthropoda</taxon>
        <taxon>Hexapoda</taxon>
        <taxon>Insecta</taxon>
        <taxon>Pterygota</taxon>
        <taxon>Neoptera</taxon>
        <taxon>Endopterygota</taxon>
        <taxon>Hymenoptera</taxon>
        <taxon>Apocrita</taxon>
        <taxon>Aculeata</taxon>
        <taxon>Formicoidea</taxon>
        <taxon>Formicidae</taxon>
        <taxon>Myrmicinae</taxon>
        <taxon>Atta</taxon>
    </lineage>
</organism>
<keyword evidence="3" id="KW-1185">Reference proteome</keyword>
<evidence type="ECO:0000313" key="2">
    <source>
        <dbReference type="EMBL" id="KYM80741.1"/>
    </source>
</evidence>
<dbReference type="AlphaFoldDB" id="A0A195B8A7"/>
<protein>
    <submittedName>
        <fullName evidence="2">Uncharacterized protein</fullName>
    </submittedName>
</protein>
<proteinExistence type="predicted"/>
<dbReference type="Proteomes" id="UP000078540">
    <property type="component" value="Unassembled WGS sequence"/>
</dbReference>
<sequence length="118" mass="13446">MRDAFRIVMRASLVFLSASSSLKRSMKKGFEKHGNNRYTLFHSVIRGDPTLLTVRRNVHDRHIYYHTRHQPGGSVTRSARRDRVQASRRIMQNGAGLPAAAPTCTDRSIYRTGRPPRG</sequence>
<name>A0A195B8A7_9HYME</name>
<evidence type="ECO:0000313" key="3">
    <source>
        <dbReference type="Proteomes" id="UP000078540"/>
    </source>
</evidence>
<feature type="region of interest" description="Disordered" evidence="1">
    <location>
        <begin position="94"/>
        <end position="118"/>
    </location>
</feature>
<dbReference type="EMBL" id="KQ976558">
    <property type="protein sequence ID" value="KYM80741.1"/>
    <property type="molecule type" value="Genomic_DNA"/>
</dbReference>
<evidence type="ECO:0000256" key="1">
    <source>
        <dbReference type="SAM" id="MobiDB-lite"/>
    </source>
</evidence>
<gene>
    <name evidence="2" type="ORF">ALC53_08910</name>
</gene>
<reference evidence="2 3" key="1">
    <citation type="submission" date="2015-09" db="EMBL/GenBank/DDBJ databases">
        <title>Atta colombica WGS genome.</title>
        <authorList>
            <person name="Nygaard S."/>
            <person name="Hu H."/>
            <person name="Boomsma J."/>
            <person name="Zhang G."/>
        </authorList>
    </citation>
    <scope>NUCLEOTIDE SEQUENCE [LARGE SCALE GENOMIC DNA]</scope>
    <source>
        <strain evidence="2">Treedump-2</strain>
        <tissue evidence="2">Whole body</tissue>
    </source>
</reference>